<accession>A0ABY7WGV1</accession>
<sequence>MGNVRSTFQRQTASSSTIIQKDDYYPFGKRRSAGITGGLNKYLYNGKEVQEAIGDQLDYGARFYDPEIGRWNVVDPLAEQGRRWSPYTYALDNPIRFIDPDGMWPDDPNEPFLFARLVYTAWKDTEHAIYNTAARAIGSEARMRYKIVNGSETFETELYSVKMNTAADVGKELLNTGLDLLATSSGKVVDGNSLISRTGGKSSASREVSDLIHGNSKLSQKTQHGYEIFNKETGEIAEFGISGQKRTSAQVTKSKSPRVDQKLRTKYNNDPNFEGRVVEDNLGVRIEALTWEKNTK</sequence>
<reference evidence="1 2" key="1">
    <citation type="submission" date="2023-02" db="EMBL/GenBank/DDBJ databases">
        <title>Genome sequence of Sphingobacterium sp. KACC 22765.</title>
        <authorList>
            <person name="Kim S."/>
            <person name="Heo J."/>
            <person name="Kwon S.-W."/>
        </authorList>
    </citation>
    <scope>NUCLEOTIDE SEQUENCE [LARGE SCALE GENOMIC DNA]</scope>
    <source>
        <strain evidence="1 2">KACC 22765</strain>
    </source>
</reference>
<dbReference type="EMBL" id="CP117880">
    <property type="protein sequence ID" value="WDF68408.1"/>
    <property type="molecule type" value="Genomic_DNA"/>
</dbReference>
<dbReference type="InterPro" id="IPR022385">
    <property type="entry name" value="Rhs_assc_core"/>
</dbReference>
<dbReference type="NCBIfam" id="TIGR03696">
    <property type="entry name" value="Rhs_assc_core"/>
    <property type="match status" value="1"/>
</dbReference>
<evidence type="ECO:0000313" key="1">
    <source>
        <dbReference type="EMBL" id="WDF68408.1"/>
    </source>
</evidence>
<dbReference type="PANTHER" id="PTHR32305:SF15">
    <property type="entry name" value="PROTEIN RHSA-RELATED"/>
    <property type="match status" value="1"/>
</dbReference>
<dbReference type="PANTHER" id="PTHR32305">
    <property type="match status" value="1"/>
</dbReference>
<dbReference type="InterPro" id="IPR050708">
    <property type="entry name" value="T6SS_VgrG/RHS"/>
</dbReference>
<evidence type="ECO:0000313" key="2">
    <source>
        <dbReference type="Proteomes" id="UP001221558"/>
    </source>
</evidence>
<dbReference type="RefSeq" id="WP_274267141.1">
    <property type="nucleotide sequence ID" value="NZ_CP117880.1"/>
</dbReference>
<organism evidence="1 2">
    <name type="scientific">Sphingobacterium oryzagri</name>
    <dbReference type="NCBI Taxonomy" id="3025669"/>
    <lineage>
        <taxon>Bacteria</taxon>
        <taxon>Pseudomonadati</taxon>
        <taxon>Bacteroidota</taxon>
        <taxon>Sphingobacteriia</taxon>
        <taxon>Sphingobacteriales</taxon>
        <taxon>Sphingobacteriaceae</taxon>
        <taxon>Sphingobacterium</taxon>
    </lineage>
</organism>
<gene>
    <name evidence="1" type="ORF">PQ465_19200</name>
</gene>
<dbReference type="Gene3D" id="2.180.10.10">
    <property type="entry name" value="RHS repeat-associated core"/>
    <property type="match status" value="1"/>
</dbReference>
<keyword evidence="2" id="KW-1185">Reference proteome</keyword>
<proteinExistence type="predicted"/>
<name>A0ABY7WGV1_9SPHI</name>
<dbReference type="Proteomes" id="UP001221558">
    <property type="component" value="Chromosome"/>
</dbReference>
<protein>
    <submittedName>
        <fullName evidence="1">RHS repeat-associated core domain-containing protein</fullName>
    </submittedName>
</protein>